<dbReference type="InterPro" id="IPR009057">
    <property type="entry name" value="Homeodomain-like_sf"/>
</dbReference>
<evidence type="ECO:0000313" key="5">
    <source>
        <dbReference type="Proteomes" id="UP000242818"/>
    </source>
</evidence>
<dbReference type="AlphaFoldDB" id="A0A1C4AKW4"/>
<proteinExistence type="predicted"/>
<dbReference type="Proteomes" id="UP000242818">
    <property type="component" value="Unassembled WGS sequence"/>
</dbReference>
<evidence type="ECO:0000313" key="4">
    <source>
        <dbReference type="EMBL" id="SCB95219.1"/>
    </source>
</evidence>
<evidence type="ECO:0000256" key="2">
    <source>
        <dbReference type="ARBA" id="ARBA00023163"/>
    </source>
</evidence>
<dbReference type="SUPFAM" id="SSF46689">
    <property type="entry name" value="Homeodomain-like"/>
    <property type="match status" value="1"/>
</dbReference>
<name>A0A1C4AKW4_9BACT</name>
<organism evidence="4 5">
    <name type="scientific">Chitinophaga costaii</name>
    <dbReference type="NCBI Taxonomy" id="1335309"/>
    <lineage>
        <taxon>Bacteria</taxon>
        <taxon>Pseudomonadati</taxon>
        <taxon>Bacteroidota</taxon>
        <taxon>Chitinophagia</taxon>
        <taxon>Chitinophagales</taxon>
        <taxon>Chitinophagaceae</taxon>
        <taxon>Chitinophaga</taxon>
    </lineage>
</organism>
<dbReference type="GO" id="GO:0043565">
    <property type="term" value="F:sequence-specific DNA binding"/>
    <property type="evidence" value="ECO:0007669"/>
    <property type="project" value="InterPro"/>
</dbReference>
<dbReference type="RefSeq" id="WP_205686087.1">
    <property type="nucleotide sequence ID" value="NZ_FMAR01000002.1"/>
</dbReference>
<feature type="domain" description="HTH araC/xylS-type" evidence="3">
    <location>
        <begin position="1"/>
        <end position="53"/>
    </location>
</feature>
<gene>
    <name evidence="4" type="ORF">GA0116948_102179</name>
</gene>
<dbReference type="InterPro" id="IPR018060">
    <property type="entry name" value="HTH_AraC"/>
</dbReference>
<sequence length="53" mass="6120">MTIFGSIRRGMLRWYILTINVADIAYSLGFDEVAHFSNYFKKQTTSAPLTFRA</sequence>
<reference evidence="4 5" key="1">
    <citation type="submission" date="2016-08" db="EMBL/GenBank/DDBJ databases">
        <authorList>
            <person name="Seilhamer J.J."/>
        </authorList>
    </citation>
    <scope>NUCLEOTIDE SEQUENCE [LARGE SCALE GENOMIC DNA]</scope>
    <source>
        <strain evidence="4 5">A37T2</strain>
    </source>
</reference>
<evidence type="ECO:0000256" key="1">
    <source>
        <dbReference type="ARBA" id="ARBA00023015"/>
    </source>
</evidence>
<protein>
    <recommendedName>
        <fullName evidence="3">HTH araC/xylS-type domain-containing protein</fullName>
    </recommendedName>
</protein>
<dbReference type="PROSITE" id="PS01124">
    <property type="entry name" value="HTH_ARAC_FAMILY_2"/>
    <property type="match status" value="1"/>
</dbReference>
<accession>A0A1C4AKW4</accession>
<keyword evidence="2" id="KW-0804">Transcription</keyword>
<evidence type="ECO:0000259" key="3">
    <source>
        <dbReference type="PROSITE" id="PS01124"/>
    </source>
</evidence>
<keyword evidence="1" id="KW-0805">Transcription regulation</keyword>
<dbReference type="GO" id="GO:0003700">
    <property type="term" value="F:DNA-binding transcription factor activity"/>
    <property type="evidence" value="ECO:0007669"/>
    <property type="project" value="InterPro"/>
</dbReference>
<dbReference type="STRING" id="1335309.GA0116948_102179"/>
<dbReference type="EMBL" id="FMAR01000002">
    <property type="protein sequence ID" value="SCB95219.1"/>
    <property type="molecule type" value="Genomic_DNA"/>
</dbReference>
<keyword evidence="5" id="KW-1185">Reference proteome</keyword>
<dbReference type="Gene3D" id="1.10.10.60">
    <property type="entry name" value="Homeodomain-like"/>
    <property type="match status" value="1"/>
</dbReference>